<feature type="domain" description="Ketopantoate reductase N-terminal" evidence="6">
    <location>
        <begin position="386"/>
        <end position="539"/>
    </location>
</feature>
<dbReference type="InterPro" id="IPR036291">
    <property type="entry name" value="NAD(P)-bd_dom_sf"/>
</dbReference>
<evidence type="ECO:0000313" key="10">
    <source>
        <dbReference type="Proteomes" id="UP001056012"/>
    </source>
</evidence>
<feature type="transmembrane region" description="Helical" evidence="5">
    <location>
        <begin position="207"/>
        <end position="230"/>
    </location>
</feature>
<dbReference type="NCBIfam" id="TIGR00745">
    <property type="entry name" value="apbA_panE"/>
    <property type="match status" value="1"/>
</dbReference>
<feature type="domain" description="Ketopantoate reductase C-terminal" evidence="7">
    <location>
        <begin position="582"/>
        <end position="708"/>
    </location>
</feature>
<dbReference type="InterPro" id="IPR051402">
    <property type="entry name" value="KPR-Related"/>
</dbReference>
<evidence type="ECO:0000313" key="9">
    <source>
        <dbReference type="EMBL" id="USP75574.1"/>
    </source>
</evidence>
<feature type="coiled-coil region" evidence="4">
    <location>
        <begin position="38"/>
        <end position="65"/>
    </location>
</feature>
<dbReference type="EMBL" id="CP089275">
    <property type="protein sequence ID" value="USP75574.1"/>
    <property type="molecule type" value="Genomic_DNA"/>
</dbReference>
<keyword evidence="2" id="KW-0521">NADP</keyword>
<keyword evidence="5" id="KW-0472">Membrane</keyword>
<dbReference type="Gene3D" id="1.10.1040.10">
    <property type="entry name" value="N-(1-d-carboxylethyl)-l-norvaline Dehydrogenase, domain 2"/>
    <property type="match status" value="1"/>
</dbReference>
<evidence type="ECO:0000256" key="5">
    <source>
        <dbReference type="SAM" id="Phobius"/>
    </source>
</evidence>
<dbReference type="Pfam" id="PF20237">
    <property type="entry name" value="DUF6594"/>
    <property type="match status" value="1"/>
</dbReference>
<dbReference type="SUPFAM" id="SSF51735">
    <property type="entry name" value="NAD(P)-binding Rossmann-fold domains"/>
    <property type="match status" value="1"/>
</dbReference>
<gene>
    <name evidence="9" type="ORF">yc1106_02848</name>
</gene>
<dbReference type="Proteomes" id="UP001056012">
    <property type="component" value="Chromosome 2"/>
</dbReference>
<keyword evidence="4" id="KW-0175">Coiled coil</keyword>
<dbReference type="GO" id="GO:0008677">
    <property type="term" value="F:2-dehydropantoate 2-reductase activity"/>
    <property type="evidence" value="ECO:0007669"/>
    <property type="project" value="InterPro"/>
</dbReference>
<accession>A0A9Q8Z650</accession>
<protein>
    <recommendedName>
        <fullName evidence="11">2-dehydropantoate 2-reductase</fullName>
    </recommendedName>
</protein>
<dbReference type="Pfam" id="PF02558">
    <property type="entry name" value="ApbA"/>
    <property type="match status" value="1"/>
</dbReference>
<evidence type="ECO:0000259" key="7">
    <source>
        <dbReference type="Pfam" id="PF08546"/>
    </source>
</evidence>
<dbReference type="AlphaFoldDB" id="A0A9Q8Z650"/>
<dbReference type="InterPro" id="IPR013752">
    <property type="entry name" value="KPA_reductase"/>
</dbReference>
<keyword evidence="5" id="KW-0812">Transmembrane</keyword>
<dbReference type="InterPro" id="IPR013332">
    <property type="entry name" value="KPR_N"/>
</dbReference>
<reference evidence="9" key="1">
    <citation type="submission" date="2021-12" db="EMBL/GenBank/DDBJ databases">
        <title>Curvularia clavata genome.</title>
        <authorList>
            <person name="Cao Y."/>
        </authorList>
    </citation>
    <scope>NUCLEOTIDE SEQUENCE</scope>
    <source>
        <strain evidence="9">Yc1106</strain>
    </source>
</reference>
<dbReference type="SUPFAM" id="SSF48179">
    <property type="entry name" value="6-phosphogluconate dehydrogenase C-terminal domain-like"/>
    <property type="match status" value="1"/>
</dbReference>
<dbReference type="FunFam" id="1.10.1040.10:FF:000017">
    <property type="entry name" value="2-dehydropantoate 2-reductase"/>
    <property type="match status" value="1"/>
</dbReference>
<dbReference type="OrthoDB" id="3609at2759"/>
<evidence type="ECO:0000256" key="1">
    <source>
        <dbReference type="ARBA" id="ARBA00007870"/>
    </source>
</evidence>
<dbReference type="PANTHER" id="PTHR21708:SF26">
    <property type="entry name" value="2-DEHYDROPANTOATE 2-REDUCTASE"/>
    <property type="match status" value="1"/>
</dbReference>
<dbReference type="GO" id="GO:0015940">
    <property type="term" value="P:pantothenate biosynthetic process"/>
    <property type="evidence" value="ECO:0007669"/>
    <property type="project" value="InterPro"/>
</dbReference>
<dbReference type="Gene3D" id="3.40.50.720">
    <property type="entry name" value="NAD(P)-binding Rossmann-like Domain"/>
    <property type="match status" value="1"/>
</dbReference>
<dbReference type="InterPro" id="IPR046529">
    <property type="entry name" value="DUF6594"/>
</dbReference>
<keyword evidence="10" id="KW-1185">Reference proteome</keyword>
<comment type="similarity">
    <text evidence="1">Belongs to the ketopantoate reductase family.</text>
</comment>
<dbReference type="InterPro" id="IPR003710">
    <property type="entry name" value="ApbA"/>
</dbReference>
<evidence type="ECO:0000256" key="2">
    <source>
        <dbReference type="ARBA" id="ARBA00022857"/>
    </source>
</evidence>
<organism evidence="9 10">
    <name type="scientific">Curvularia clavata</name>
    <dbReference type="NCBI Taxonomy" id="95742"/>
    <lineage>
        <taxon>Eukaryota</taxon>
        <taxon>Fungi</taxon>
        <taxon>Dikarya</taxon>
        <taxon>Ascomycota</taxon>
        <taxon>Pezizomycotina</taxon>
        <taxon>Dothideomycetes</taxon>
        <taxon>Pleosporomycetidae</taxon>
        <taxon>Pleosporales</taxon>
        <taxon>Pleosporineae</taxon>
        <taxon>Pleosporaceae</taxon>
        <taxon>Curvularia</taxon>
    </lineage>
</organism>
<dbReference type="FunFam" id="3.40.50.720:FF:000609">
    <property type="entry name" value="2-dehydropantoate 2-reductase"/>
    <property type="match status" value="1"/>
</dbReference>
<dbReference type="VEuPathDB" id="FungiDB:yc1106_02848"/>
<dbReference type="Pfam" id="PF08546">
    <property type="entry name" value="ApbA_C"/>
    <property type="match status" value="1"/>
</dbReference>
<dbReference type="PANTHER" id="PTHR21708">
    <property type="entry name" value="PROBABLE 2-DEHYDROPANTOATE 2-REDUCTASE"/>
    <property type="match status" value="1"/>
</dbReference>
<keyword evidence="5" id="KW-1133">Transmembrane helix</keyword>
<evidence type="ECO:0000256" key="3">
    <source>
        <dbReference type="ARBA" id="ARBA00023002"/>
    </source>
</evidence>
<evidence type="ECO:0000256" key="4">
    <source>
        <dbReference type="SAM" id="Coils"/>
    </source>
</evidence>
<proteinExistence type="inferred from homology"/>
<dbReference type="InterPro" id="IPR013328">
    <property type="entry name" value="6PGD_dom2"/>
</dbReference>
<keyword evidence="3" id="KW-0560">Oxidoreductase</keyword>
<evidence type="ECO:0008006" key="11">
    <source>
        <dbReference type="Google" id="ProtNLM"/>
    </source>
</evidence>
<feature type="transmembrane region" description="Helical" evidence="5">
    <location>
        <begin position="237"/>
        <end position="255"/>
    </location>
</feature>
<evidence type="ECO:0000259" key="6">
    <source>
        <dbReference type="Pfam" id="PF02558"/>
    </source>
</evidence>
<dbReference type="InterPro" id="IPR008927">
    <property type="entry name" value="6-PGluconate_DH-like_C_sf"/>
</dbReference>
<feature type="domain" description="DUF6594" evidence="8">
    <location>
        <begin position="16"/>
        <end position="269"/>
    </location>
</feature>
<dbReference type="GO" id="GO:0005737">
    <property type="term" value="C:cytoplasm"/>
    <property type="evidence" value="ECO:0007669"/>
    <property type="project" value="TreeGrafter"/>
</dbReference>
<name>A0A9Q8Z650_CURCL</name>
<evidence type="ECO:0000259" key="8">
    <source>
        <dbReference type="Pfam" id="PF20237"/>
    </source>
</evidence>
<sequence length="719" mass="79370">MNIKTETNEPAFLSGYPSLAAFIASDRDHTTAIFKRFNRLAARNLLHLQSELAELQAEQDSLDREDALSALDVKQYSRNWVDFNSAAINDPRQKRRKELGDEIGRTLKSYREALLYESQLASLPRPPKRTLEAFRYRFFNCGGATPYPTLGAHSKTLFDDEDDLVALKGEECDRLTAFLQDYCSTIFRVRKGRDGIVYTSDQRIARAVTILSTFNAAALLVGAIVTLYAISSERTKLGVIALFTALFAANVGVLTNARRPELFAATAGCLLSSTTQAAAGGNYISKFNIFKAGTDADLFVGMYATYKRRSVVDCKVKGNSKSNLIEGLNRMIILNEVTTEKTSSENEILGLRRMTELEIRASAVERYDKHVNVPPNTTNITMPVNILIVGAGAIGAFYASRLALVPGTSVSVICRSNYKPVKANGFQVTSPQYGDYTFVPAHTFANPEEARKSGVKWDYIVVSTKALPDVSDDSAILEGLVSDRTAIVLIQNGLGVEDPYANRFPQAAICSAVTIATCAQPEPGHIKHNRWTRINSGPYLPHLDTGGAKDSDARITEQNDAFIALLKEGGIKDAEAYSHAKLQLVRWHKIAINASMNPTSVLILCSPNNLMSQDPEVQRHLKGVMTEILETAPKILGQPMPKEFATPDQIIKSTLKNTSGSKPSMAIDWESGKKMEIEVILGNPLRIARERGYEMPRLQSLYAMVRMAQEIRDQKKVKL</sequence>